<dbReference type="EMBL" id="ML208512">
    <property type="protein sequence ID" value="TFK63649.1"/>
    <property type="molecule type" value="Genomic_DNA"/>
</dbReference>
<reference evidence="1 2" key="1">
    <citation type="journal article" date="2019" name="Nat. Ecol. Evol.">
        <title>Megaphylogeny resolves global patterns of mushroom evolution.</title>
        <authorList>
            <person name="Varga T."/>
            <person name="Krizsan K."/>
            <person name="Foldi C."/>
            <person name="Dima B."/>
            <person name="Sanchez-Garcia M."/>
            <person name="Sanchez-Ramirez S."/>
            <person name="Szollosi G.J."/>
            <person name="Szarkandi J.G."/>
            <person name="Papp V."/>
            <person name="Albert L."/>
            <person name="Andreopoulos W."/>
            <person name="Angelini C."/>
            <person name="Antonin V."/>
            <person name="Barry K.W."/>
            <person name="Bougher N.L."/>
            <person name="Buchanan P."/>
            <person name="Buyck B."/>
            <person name="Bense V."/>
            <person name="Catcheside P."/>
            <person name="Chovatia M."/>
            <person name="Cooper J."/>
            <person name="Damon W."/>
            <person name="Desjardin D."/>
            <person name="Finy P."/>
            <person name="Geml J."/>
            <person name="Haridas S."/>
            <person name="Hughes K."/>
            <person name="Justo A."/>
            <person name="Karasinski D."/>
            <person name="Kautmanova I."/>
            <person name="Kiss B."/>
            <person name="Kocsube S."/>
            <person name="Kotiranta H."/>
            <person name="LaButti K.M."/>
            <person name="Lechner B.E."/>
            <person name="Liimatainen K."/>
            <person name="Lipzen A."/>
            <person name="Lukacs Z."/>
            <person name="Mihaltcheva S."/>
            <person name="Morgado L.N."/>
            <person name="Niskanen T."/>
            <person name="Noordeloos M.E."/>
            <person name="Ohm R.A."/>
            <person name="Ortiz-Santana B."/>
            <person name="Ovrebo C."/>
            <person name="Racz N."/>
            <person name="Riley R."/>
            <person name="Savchenko A."/>
            <person name="Shiryaev A."/>
            <person name="Soop K."/>
            <person name="Spirin V."/>
            <person name="Szebenyi C."/>
            <person name="Tomsovsky M."/>
            <person name="Tulloss R.E."/>
            <person name="Uehling J."/>
            <person name="Grigoriev I.V."/>
            <person name="Vagvolgyi C."/>
            <person name="Papp T."/>
            <person name="Martin F.M."/>
            <person name="Miettinen O."/>
            <person name="Hibbett D.S."/>
            <person name="Nagy L.G."/>
        </authorList>
    </citation>
    <scope>NUCLEOTIDE SEQUENCE [LARGE SCALE GENOMIC DNA]</scope>
    <source>
        <strain evidence="1 2">NL-1719</strain>
    </source>
</reference>
<protein>
    <submittedName>
        <fullName evidence="1">Glycoside hydrolase family 16 protein</fullName>
    </submittedName>
</protein>
<evidence type="ECO:0000313" key="1">
    <source>
        <dbReference type="EMBL" id="TFK63649.1"/>
    </source>
</evidence>
<sequence length="448" mass="50450">MYKDVNLSNKVARERQKSTMLSATAPDGIPKPWLETRDPFARIAYWITYGAMFLGLAAGALRCYTGYFDVPVMTGNLCPVLDEDFTGGEDGIFGENGTFFREVDMSGFGNGEFEMTTDSSNNSYIQDGQLWIVPTFTSDSIGDAAIIDGYTYNITDCTYNITHGFSYTPQAKNVPVNVSAVGFSSDFDAEAYALACSATSNHSIAQVINPIQTARLNTRRTASIKFGRVDVRAKLPTGCLWPAIWMLPVDNAYGPWPISGEIDIMESRGNGPEYPFQGSNVVRGSLNWGPLTWLNAVSKTFGFRQERRGRFDREYHVYSMEWSENFIRLFVDNRLHYTLELQVKKSFWDIGDFPEVVSNNSQSVILANPWTNGTKMAPFDQPFYLILSLGVGGTNGWFPDDNGKPWLNGAQNAMAEFWRRKDEWYSSWGATTEDRAFIIDYVKMWQKC</sequence>
<gene>
    <name evidence="1" type="ORF">BDN72DRAFT_775653</name>
</gene>
<accession>A0ACD3AEB3</accession>
<evidence type="ECO:0000313" key="2">
    <source>
        <dbReference type="Proteomes" id="UP000308600"/>
    </source>
</evidence>
<proteinExistence type="predicted"/>
<name>A0ACD3AEB3_9AGAR</name>
<keyword evidence="1" id="KW-0378">Hydrolase</keyword>
<dbReference type="Proteomes" id="UP000308600">
    <property type="component" value="Unassembled WGS sequence"/>
</dbReference>
<keyword evidence="2" id="KW-1185">Reference proteome</keyword>
<organism evidence="1 2">
    <name type="scientific">Pluteus cervinus</name>
    <dbReference type="NCBI Taxonomy" id="181527"/>
    <lineage>
        <taxon>Eukaryota</taxon>
        <taxon>Fungi</taxon>
        <taxon>Dikarya</taxon>
        <taxon>Basidiomycota</taxon>
        <taxon>Agaricomycotina</taxon>
        <taxon>Agaricomycetes</taxon>
        <taxon>Agaricomycetidae</taxon>
        <taxon>Agaricales</taxon>
        <taxon>Pluteineae</taxon>
        <taxon>Pluteaceae</taxon>
        <taxon>Pluteus</taxon>
    </lineage>
</organism>